<evidence type="ECO:0000313" key="3">
    <source>
        <dbReference type="Proteomes" id="UP000324065"/>
    </source>
</evidence>
<sequence>MVTRPGINGNFDFSLYSYATSRVIERFSEYFYVTRSNKPISINNSKYEFILMRTSDDLALSLNVEREIAVVFADYETFEARTLSTYDYIYQIFDDNRVEKSLRFLVSRDQNIKDSISLYCSQEPEYPVVIPFKYDDFEIINKDVISSAIRRNYLTRDLFGHQSPLKQEYFFFGRNNLATEVIDEHKSGQNSGLFGLRKSGKTSTIYAIQRRARTLGAKTLFIDCQDPAVYGKKYSELLEYIVRELRNELSLKKINVSLGEKEDEVSEKFREAMASLLGQLRSDLLIIFDEIENISPKTAASEHWRSGNDALLFWHILRSFFQKPSKYKITFCFVGTNPNLFEEPKINDIDNPVYLFAPKTFIPMLSIEDTKKMIKRLSYFMGLIFDDKVITNIHSMFGGHPFFYTTTL</sequence>
<keyword evidence="3" id="KW-1185">Reference proteome</keyword>
<dbReference type="SUPFAM" id="SSF52540">
    <property type="entry name" value="P-loop containing nucleoside triphosphate hydrolases"/>
    <property type="match status" value="1"/>
</dbReference>
<dbReference type="InterPro" id="IPR027417">
    <property type="entry name" value="P-loop_NTPase"/>
</dbReference>
<dbReference type="OrthoDB" id="9811804at2"/>
<dbReference type="AlphaFoldDB" id="A0A5M6IBZ7"/>
<dbReference type="RefSeq" id="WP_150062818.1">
    <property type="nucleotide sequence ID" value="NZ_JACHII010000009.1"/>
</dbReference>
<dbReference type="Gene3D" id="3.40.50.300">
    <property type="entry name" value="P-loop containing nucleotide triphosphate hydrolases"/>
    <property type="match status" value="1"/>
</dbReference>
<accession>A0A5M6IBZ7</accession>
<evidence type="ECO:0000313" key="2">
    <source>
        <dbReference type="EMBL" id="KAA5605148.1"/>
    </source>
</evidence>
<dbReference type="Proteomes" id="UP000324065">
    <property type="component" value="Unassembled WGS sequence"/>
</dbReference>
<keyword evidence="2" id="KW-0067">ATP-binding</keyword>
<feature type="domain" description="ORC1/DEAH AAA+ ATPase" evidence="1">
    <location>
        <begin position="193"/>
        <end position="337"/>
    </location>
</feature>
<organism evidence="2 3">
    <name type="scientific">Roseospira marina</name>
    <dbReference type="NCBI Taxonomy" id="140057"/>
    <lineage>
        <taxon>Bacteria</taxon>
        <taxon>Pseudomonadati</taxon>
        <taxon>Pseudomonadota</taxon>
        <taxon>Alphaproteobacteria</taxon>
        <taxon>Rhodospirillales</taxon>
        <taxon>Rhodospirillaceae</taxon>
        <taxon>Roseospira</taxon>
    </lineage>
</organism>
<dbReference type="EMBL" id="VWPJ01000011">
    <property type="protein sequence ID" value="KAA5605148.1"/>
    <property type="molecule type" value="Genomic_DNA"/>
</dbReference>
<comment type="caution">
    <text evidence="2">The sequence shown here is derived from an EMBL/GenBank/DDBJ whole genome shotgun (WGS) entry which is preliminary data.</text>
</comment>
<dbReference type="Pfam" id="PF13401">
    <property type="entry name" value="AAA_22"/>
    <property type="match status" value="1"/>
</dbReference>
<dbReference type="GO" id="GO:0005524">
    <property type="term" value="F:ATP binding"/>
    <property type="evidence" value="ECO:0007669"/>
    <property type="project" value="UniProtKB-KW"/>
</dbReference>
<reference evidence="2 3" key="1">
    <citation type="submission" date="2019-09" db="EMBL/GenBank/DDBJ databases">
        <title>Genome sequence of Roseospira marina, one of the more divergent members of the non-sulfur purple photosynthetic bacterial family, the Rhodospirillaceae.</title>
        <authorList>
            <person name="Meyer T."/>
            <person name="Kyndt J."/>
        </authorList>
    </citation>
    <scope>NUCLEOTIDE SEQUENCE [LARGE SCALE GENOMIC DNA]</scope>
    <source>
        <strain evidence="2 3">DSM 15113</strain>
    </source>
</reference>
<gene>
    <name evidence="2" type="ORF">F1188_12780</name>
</gene>
<protein>
    <submittedName>
        <fullName evidence="2">ATP-binding protein</fullName>
    </submittedName>
</protein>
<dbReference type="InterPro" id="IPR049945">
    <property type="entry name" value="AAA_22"/>
</dbReference>
<keyword evidence="2" id="KW-0547">Nucleotide-binding</keyword>
<evidence type="ECO:0000259" key="1">
    <source>
        <dbReference type="Pfam" id="PF13401"/>
    </source>
</evidence>
<name>A0A5M6IBZ7_9PROT</name>
<dbReference type="GO" id="GO:0016887">
    <property type="term" value="F:ATP hydrolysis activity"/>
    <property type="evidence" value="ECO:0007669"/>
    <property type="project" value="InterPro"/>
</dbReference>
<proteinExistence type="predicted"/>